<keyword evidence="3" id="KW-0812">Transmembrane</keyword>
<evidence type="ECO:0000256" key="2">
    <source>
        <dbReference type="ARBA" id="ARBA00022448"/>
    </source>
</evidence>
<dbReference type="PANTHER" id="PTHR45638:SF11">
    <property type="entry name" value="CYCLIC NUCLEOTIDE-GATED CATION CHANNEL SUBUNIT A"/>
    <property type="match status" value="1"/>
</dbReference>
<dbReference type="InterPro" id="IPR014710">
    <property type="entry name" value="RmlC-like_jellyroll"/>
</dbReference>
<dbReference type="PROSITE" id="PS00888">
    <property type="entry name" value="CNMP_BINDING_1"/>
    <property type="match status" value="1"/>
</dbReference>
<dbReference type="InterPro" id="IPR018490">
    <property type="entry name" value="cNMP-bd_dom_sf"/>
</dbReference>
<proteinExistence type="predicted"/>
<dbReference type="Gene3D" id="2.60.120.10">
    <property type="entry name" value="Jelly Rolls"/>
    <property type="match status" value="1"/>
</dbReference>
<dbReference type="PROSITE" id="PS50042">
    <property type="entry name" value="CNMP_BINDING_3"/>
    <property type="match status" value="1"/>
</dbReference>
<name>A0A7S3B426_9EUKA</name>
<dbReference type="Pfam" id="PF00027">
    <property type="entry name" value="cNMP_binding"/>
    <property type="match status" value="1"/>
</dbReference>
<evidence type="ECO:0000256" key="8">
    <source>
        <dbReference type="ARBA" id="ARBA00023303"/>
    </source>
</evidence>
<dbReference type="GO" id="GO:0005221">
    <property type="term" value="F:intracellularly cyclic nucleotide-activated monoatomic cation channel activity"/>
    <property type="evidence" value="ECO:0007669"/>
    <property type="project" value="InterPro"/>
</dbReference>
<dbReference type="InterPro" id="IPR000595">
    <property type="entry name" value="cNMP-bd_dom"/>
</dbReference>
<feature type="domain" description="Cyclic nucleotide-binding" evidence="10">
    <location>
        <begin position="16"/>
        <end position="137"/>
    </location>
</feature>
<keyword evidence="2" id="KW-0813">Transport</keyword>
<dbReference type="InterPro" id="IPR018488">
    <property type="entry name" value="cNMP-bd_CS"/>
</dbReference>
<evidence type="ECO:0000256" key="3">
    <source>
        <dbReference type="ARBA" id="ARBA00022692"/>
    </source>
</evidence>
<dbReference type="InterPro" id="IPR050866">
    <property type="entry name" value="CNG_cation_channel"/>
</dbReference>
<evidence type="ECO:0000256" key="5">
    <source>
        <dbReference type="ARBA" id="ARBA00023065"/>
    </source>
</evidence>
<evidence type="ECO:0000256" key="4">
    <source>
        <dbReference type="ARBA" id="ARBA00022989"/>
    </source>
</evidence>
<keyword evidence="7" id="KW-1071">Ligand-gated ion channel</keyword>
<evidence type="ECO:0000256" key="9">
    <source>
        <dbReference type="SAM" id="Coils"/>
    </source>
</evidence>
<keyword evidence="9" id="KW-0175">Coiled coil</keyword>
<protein>
    <recommendedName>
        <fullName evidence="10">Cyclic nucleotide-binding domain-containing protein</fullName>
    </recommendedName>
</protein>
<evidence type="ECO:0000313" key="11">
    <source>
        <dbReference type="EMBL" id="CAE0124257.1"/>
    </source>
</evidence>
<organism evidence="11">
    <name type="scientific">Haptolina ericina</name>
    <dbReference type="NCBI Taxonomy" id="156174"/>
    <lineage>
        <taxon>Eukaryota</taxon>
        <taxon>Haptista</taxon>
        <taxon>Haptophyta</taxon>
        <taxon>Prymnesiophyceae</taxon>
        <taxon>Prymnesiales</taxon>
        <taxon>Prymnesiaceae</taxon>
        <taxon>Haptolina</taxon>
    </lineage>
</organism>
<accession>A0A7S3B426</accession>
<dbReference type="AlphaFoldDB" id="A0A7S3B426"/>
<dbReference type="SUPFAM" id="SSF51206">
    <property type="entry name" value="cAMP-binding domain-like"/>
    <property type="match status" value="1"/>
</dbReference>
<evidence type="ECO:0000259" key="10">
    <source>
        <dbReference type="PROSITE" id="PS50042"/>
    </source>
</evidence>
<keyword evidence="8" id="KW-0407">Ion channel</keyword>
<dbReference type="PANTHER" id="PTHR45638">
    <property type="entry name" value="CYCLIC NUCLEOTIDE-GATED CATION CHANNEL SUBUNIT A"/>
    <property type="match status" value="1"/>
</dbReference>
<dbReference type="SMART" id="SM00100">
    <property type="entry name" value="cNMP"/>
    <property type="match status" value="1"/>
</dbReference>
<dbReference type="GO" id="GO:0016020">
    <property type="term" value="C:membrane"/>
    <property type="evidence" value="ECO:0007669"/>
    <property type="project" value="UniProtKB-SubCell"/>
</dbReference>
<dbReference type="CDD" id="cd00038">
    <property type="entry name" value="CAP_ED"/>
    <property type="match status" value="1"/>
</dbReference>
<evidence type="ECO:0000256" key="1">
    <source>
        <dbReference type="ARBA" id="ARBA00004141"/>
    </source>
</evidence>
<reference evidence="11" key="1">
    <citation type="submission" date="2021-01" db="EMBL/GenBank/DDBJ databases">
        <authorList>
            <person name="Corre E."/>
            <person name="Pelletier E."/>
            <person name="Niang G."/>
            <person name="Scheremetjew M."/>
            <person name="Finn R."/>
            <person name="Kale V."/>
            <person name="Holt S."/>
            <person name="Cochrane G."/>
            <person name="Meng A."/>
            <person name="Brown T."/>
            <person name="Cohen L."/>
        </authorList>
    </citation>
    <scope>NUCLEOTIDE SEQUENCE</scope>
    <source>
        <strain evidence="11">CCMP281</strain>
    </source>
</reference>
<sequence>MAIFQLESDSHYHDTLLRAMQPHLQAADEILISQGTRAQEMFLITSGVLSVSCTSTTNDACVGSESSMGTRRGAMHTIDLGKVYPGDHVGEIGLLDQTAFAACPRAQRPEPGMRTATVISNTFCELFRIGYHDFRELCRAYPNIKEALANTARHKLSRSSPTVPGIARHGSWNSAISRVLKEQKAVKAIATAVQQHKLELIPIVKSRDEKVPGRVKLLSRWKTSDNGFGNGPAVVKGAGGGHLSGAQLAQITESVTKAVRTAIRGQMDALTEQLNELQSDVKQLHDISGSRKHR</sequence>
<evidence type="ECO:0000256" key="6">
    <source>
        <dbReference type="ARBA" id="ARBA00023136"/>
    </source>
</evidence>
<gene>
    <name evidence="11" type="ORF">HERI1096_LOCUS24937</name>
</gene>
<comment type="subcellular location">
    <subcellularLocation>
        <location evidence="1">Membrane</location>
        <topology evidence="1">Multi-pass membrane protein</topology>
    </subcellularLocation>
</comment>
<keyword evidence="6" id="KW-0472">Membrane</keyword>
<keyword evidence="5" id="KW-0406">Ion transport</keyword>
<dbReference type="GO" id="GO:0044877">
    <property type="term" value="F:protein-containing complex binding"/>
    <property type="evidence" value="ECO:0007669"/>
    <property type="project" value="TreeGrafter"/>
</dbReference>
<feature type="coiled-coil region" evidence="9">
    <location>
        <begin position="260"/>
        <end position="287"/>
    </location>
</feature>
<keyword evidence="4" id="KW-1133">Transmembrane helix</keyword>
<dbReference type="EMBL" id="HBHX01045066">
    <property type="protein sequence ID" value="CAE0124257.1"/>
    <property type="molecule type" value="Transcribed_RNA"/>
</dbReference>
<evidence type="ECO:0000256" key="7">
    <source>
        <dbReference type="ARBA" id="ARBA00023286"/>
    </source>
</evidence>